<dbReference type="SUPFAM" id="SSF53850">
    <property type="entry name" value="Periplasmic binding protein-like II"/>
    <property type="match status" value="1"/>
</dbReference>
<evidence type="ECO:0000256" key="1">
    <source>
        <dbReference type="SAM" id="Phobius"/>
    </source>
</evidence>
<comment type="caution">
    <text evidence="2">The sequence shown here is derived from an EMBL/GenBank/DDBJ whole genome shotgun (WGS) entry which is preliminary data.</text>
</comment>
<dbReference type="PANTHER" id="PTHR43649">
    <property type="entry name" value="ARABINOSE-BINDING PROTEIN-RELATED"/>
    <property type="match status" value="1"/>
</dbReference>
<proteinExistence type="predicted"/>
<dbReference type="InterPro" id="IPR050490">
    <property type="entry name" value="Bact_solute-bd_prot1"/>
</dbReference>
<evidence type="ECO:0000313" key="3">
    <source>
        <dbReference type="Proteomes" id="UP000178873"/>
    </source>
</evidence>
<reference evidence="2 3" key="1">
    <citation type="journal article" date="2016" name="Nat. Commun.">
        <title>Thousands of microbial genomes shed light on interconnected biogeochemical processes in an aquifer system.</title>
        <authorList>
            <person name="Anantharaman K."/>
            <person name="Brown C.T."/>
            <person name="Hug L.A."/>
            <person name="Sharon I."/>
            <person name="Castelle C.J."/>
            <person name="Probst A.J."/>
            <person name="Thomas B.C."/>
            <person name="Singh A."/>
            <person name="Wilkins M.J."/>
            <person name="Karaoz U."/>
            <person name="Brodie E.L."/>
            <person name="Williams K.H."/>
            <person name="Hubbard S.S."/>
            <person name="Banfield J.F."/>
        </authorList>
    </citation>
    <scope>NUCLEOTIDE SEQUENCE [LARGE SCALE GENOMIC DNA]</scope>
</reference>
<organism evidence="2 3">
    <name type="scientific">Candidatus Taylorbacteria bacterium RIFCSPHIGHO2_01_FULL_46_22b</name>
    <dbReference type="NCBI Taxonomy" id="1802301"/>
    <lineage>
        <taxon>Bacteria</taxon>
        <taxon>Candidatus Tayloriibacteriota</taxon>
    </lineage>
</organism>
<dbReference type="Proteomes" id="UP000178873">
    <property type="component" value="Unassembled WGS sequence"/>
</dbReference>
<protein>
    <recommendedName>
        <fullName evidence="4">ABC transporter substrate-binding protein</fullName>
    </recommendedName>
</protein>
<dbReference type="PANTHER" id="PTHR43649:SF12">
    <property type="entry name" value="DIACETYLCHITOBIOSE BINDING PROTEIN DASA"/>
    <property type="match status" value="1"/>
</dbReference>
<sequence length="432" mass="47230">MRDISIFQLILLSVFGVFVIVGIIVVSVYGAKGGASQTQSISMTVWGTLDRQQMQRVISKGLSGRQLLKVNYVEKSEKTFDDDLVQAVATGSGPDIVLFRLDSLLSDLPLIVPIPYDLYPARDFNDTFIEEGRLFLSSTGALAIPFTVDPLVMYWNRDLLSREGFGTPPRFWDEVFSVVPKLTKKDSNGTITQSAIGLGEYGNVKHAKDILAAMILQSGNKIVSWNRDLTSTNVDLQESDSLAPSVLSFYTQFSNAQKPVYTWNRALVDSQSMFLSNRLALYIGFASEARDIRAKSPNLNFDVVSLPQSRTGNVTGTLGRLYGFAILKSSSVSGASMVEAIKLLTSAISNQEWISASGFPPVRKDVKVSSGDAFQAVFSQSALVSRGWLDPNPAQSDVIFKDMIESVVSGFTSASSAVSTAAQQLRYYSPRQ</sequence>
<evidence type="ECO:0008006" key="4">
    <source>
        <dbReference type="Google" id="ProtNLM"/>
    </source>
</evidence>
<dbReference type="AlphaFoldDB" id="A0A1G2M413"/>
<evidence type="ECO:0000313" key="2">
    <source>
        <dbReference type="EMBL" id="OHA17781.1"/>
    </source>
</evidence>
<gene>
    <name evidence="2" type="ORF">A2664_04215</name>
</gene>
<keyword evidence="1" id="KW-1133">Transmembrane helix</keyword>
<dbReference type="Gene3D" id="3.40.190.10">
    <property type="entry name" value="Periplasmic binding protein-like II"/>
    <property type="match status" value="1"/>
</dbReference>
<dbReference type="Pfam" id="PF13416">
    <property type="entry name" value="SBP_bac_8"/>
    <property type="match status" value="1"/>
</dbReference>
<dbReference type="STRING" id="1802301.A2664_04215"/>
<feature type="transmembrane region" description="Helical" evidence="1">
    <location>
        <begin position="6"/>
        <end position="31"/>
    </location>
</feature>
<accession>A0A1G2M413</accession>
<name>A0A1G2M413_9BACT</name>
<keyword evidence="1" id="KW-0812">Transmembrane</keyword>
<keyword evidence="1" id="KW-0472">Membrane</keyword>
<dbReference type="InterPro" id="IPR006059">
    <property type="entry name" value="SBP"/>
</dbReference>
<dbReference type="EMBL" id="MHRF01000013">
    <property type="protein sequence ID" value="OHA17781.1"/>
    <property type="molecule type" value="Genomic_DNA"/>
</dbReference>